<feature type="region of interest" description="Disordered" evidence="5">
    <location>
        <begin position="676"/>
        <end position="704"/>
    </location>
</feature>
<reference evidence="6" key="3">
    <citation type="submission" date="2025-09" db="UniProtKB">
        <authorList>
            <consortium name="Ensembl"/>
        </authorList>
    </citation>
    <scope>IDENTIFICATION</scope>
    <source>
        <strain evidence="6">Thorbecke</strain>
    </source>
</reference>
<reference evidence="6" key="2">
    <citation type="submission" date="2025-08" db="UniProtKB">
        <authorList>
            <consortium name="Ensembl"/>
        </authorList>
    </citation>
    <scope>IDENTIFICATION</scope>
    <source>
        <strain evidence="6">Thorbecke</strain>
    </source>
</reference>
<evidence type="ECO:0000256" key="3">
    <source>
        <dbReference type="ARBA" id="ARBA00022737"/>
    </source>
</evidence>
<dbReference type="PANTHER" id="PTHR14897">
    <property type="entry name" value="WD REPEAT AND COILED-COIL-CONTAINING PROTEIN"/>
    <property type="match status" value="1"/>
</dbReference>
<protein>
    <recommendedName>
        <fullName evidence="1">WD repeat and coiled-coil-containing protein</fullName>
    </recommendedName>
</protein>
<dbReference type="HOGENOM" id="CLU_025195_0_0_1"/>
<accession>G1TYK3</accession>
<dbReference type="InterPro" id="IPR028041">
    <property type="entry name" value="WDCP"/>
</dbReference>
<proteinExistence type="predicted"/>
<dbReference type="Gene3D" id="2.130.10.10">
    <property type="entry name" value="YVTN repeat-like/Quinoprotein amine dehydrogenase"/>
    <property type="match status" value="1"/>
</dbReference>
<dbReference type="GeneTree" id="ENSGT00390000001660"/>
<dbReference type="FunCoup" id="G1TYK3">
    <property type="interactions" value="48"/>
</dbReference>
<keyword evidence="7" id="KW-1185">Reference proteome</keyword>
<dbReference type="InterPro" id="IPR015943">
    <property type="entry name" value="WD40/YVTN_repeat-like_dom_sf"/>
</dbReference>
<reference evidence="6 7" key="1">
    <citation type="journal article" date="2011" name="Nature">
        <title>A high-resolution map of human evolutionary constraint using 29 mammals.</title>
        <authorList>
            <person name="Lindblad-Toh K."/>
            <person name="Garber M."/>
            <person name="Zuk O."/>
            <person name="Lin M.F."/>
            <person name="Parker B.J."/>
            <person name="Washietl S."/>
            <person name="Kheradpour P."/>
            <person name="Ernst J."/>
            <person name="Jordan G."/>
            <person name="Mauceli E."/>
            <person name="Ward L.D."/>
            <person name="Lowe C.B."/>
            <person name="Holloway A.K."/>
            <person name="Clamp M."/>
            <person name="Gnerre S."/>
            <person name="Alfoldi J."/>
            <person name="Beal K."/>
            <person name="Chang J."/>
            <person name="Clawson H."/>
            <person name="Cuff J."/>
            <person name="Di Palma F."/>
            <person name="Fitzgerald S."/>
            <person name="Flicek P."/>
            <person name="Guttman M."/>
            <person name="Hubisz M.J."/>
            <person name="Jaffe D.B."/>
            <person name="Jungreis I."/>
            <person name="Kent W.J."/>
            <person name="Kostka D."/>
            <person name="Lara M."/>
            <person name="Martins A.L."/>
            <person name="Massingham T."/>
            <person name="Moltke I."/>
            <person name="Raney B.J."/>
            <person name="Rasmussen M.D."/>
            <person name="Robinson J."/>
            <person name="Stark A."/>
            <person name="Vilella A.J."/>
            <person name="Wen J."/>
            <person name="Xie X."/>
            <person name="Zody M.C."/>
            <person name="Baldwin J."/>
            <person name="Bloom T."/>
            <person name="Chin C.W."/>
            <person name="Heiman D."/>
            <person name="Nicol R."/>
            <person name="Nusbaum C."/>
            <person name="Young S."/>
            <person name="Wilkinson J."/>
            <person name="Worley K.C."/>
            <person name="Kovar C.L."/>
            <person name="Muzny D.M."/>
            <person name="Gibbs R.A."/>
            <person name="Cree A."/>
            <person name="Dihn H.H."/>
            <person name="Fowler G."/>
            <person name="Jhangiani S."/>
            <person name="Joshi V."/>
            <person name="Lee S."/>
            <person name="Lewis L.R."/>
            <person name="Nazareth L.V."/>
            <person name="Okwuonu G."/>
            <person name="Santibanez J."/>
            <person name="Warren W.C."/>
            <person name="Mardis E.R."/>
            <person name="Weinstock G.M."/>
            <person name="Wilson R.K."/>
            <person name="Delehaunty K."/>
            <person name="Dooling D."/>
            <person name="Fronik C."/>
            <person name="Fulton L."/>
            <person name="Fulton B."/>
            <person name="Graves T."/>
            <person name="Minx P."/>
            <person name="Sodergren E."/>
            <person name="Birney E."/>
            <person name="Margulies E.H."/>
            <person name="Herrero J."/>
            <person name="Green E.D."/>
            <person name="Haussler D."/>
            <person name="Siepel A."/>
            <person name="Goldman N."/>
            <person name="Pollard K.S."/>
            <person name="Pedersen J.S."/>
            <person name="Lander E.S."/>
            <person name="Kellis M."/>
        </authorList>
    </citation>
    <scope>NUCLEOTIDE SEQUENCE [LARGE SCALE GENOMIC DNA]</scope>
    <source>
        <strain evidence="6 7">Thorbecke inbred</strain>
    </source>
</reference>
<evidence type="ECO:0000256" key="2">
    <source>
        <dbReference type="ARBA" id="ARBA00022574"/>
    </source>
</evidence>
<dbReference type="STRING" id="9986.ENSOCUP00000022168"/>
<dbReference type="eggNOG" id="ENOG502QUUX">
    <property type="taxonomic scope" value="Eukaryota"/>
</dbReference>
<evidence type="ECO:0000256" key="5">
    <source>
        <dbReference type="SAM" id="MobiDB-lite"/>
    </source>
</evidence>
<feature type="region of interest" description="Disordered" evidence="5">
    <location>
        <begin position="514"/>
        <end position="548"/>
    </location>
</feature>
<feature type="compositionally biased region" description="Basic and acidic residues" evidence="5">
    <location>
        <begin position="535"/>
        <end position="548"/>
    </location>
</feature>
<keyword evidence="2" id="KW-0853">WD repeat</keyword>
<dbReference type="EMBL" id="AAGW02055121">
    <property type="status" value="NOT_ANNOTATED_CDS"/>
    <property type="molecule type" value="Genomic_DNA"/>
</dbReference>
<dbReference type="AlphaFoldDB" id="G1TYK3"/>
<dbReference type="InterPro" id="IPR011044">
    <property type="entry name" value="Quino_amine_DH_bsu"/>
</dbReference>
<dbReference type="InParanoid" id="G1TYK3"/>
<dbReference type="PANTHER" id="PTHR14897:SF5">
    <property type="entry name" value="WD REPEAT AND COILED-COIL-CONTAINING PROTEIN"/>
    <property type="match status" value="1"/>
</dbReference>
<dbReference type="EMBL" id="AAGW02055122">
    <property type="status" value="NOT_ANNOTATED_CDS"/>
    <property type="molecule type" value="Genomic_DNA"/>
</dbReference>
<organism evidence="6 7">
    <name type="scientific">Oryctolagus cuniculus</name>
    <name type="common">Rabbit</name>
    <dbReference type="NCBI Taxonomy" id="9986"/>
    <lineage>
        <taxon>Eukaryota</taxon>
        <taxon>Metazoa</taxon>
        <taxon>Chordata</taxon>
        <taxon>Craniata</taxon>
        <taxon>Vertebrata</taxon>
        <taxon>Euteleostomi</taxon>
        <taxon>Mammalia</taxon>
        <taxon>Eutheria</taxon>
        <taxon>Euarchontoglires</taxon>
        <taxon>Glires</taxon>
        <taxon>Lagomorpha</taxon>
        <taxon>Leporidae</taxon>
        <taxon>Oryctolagus</taxon>
    </lineage>
</organism>
<name>G1TYK3_RABIT</name>
<evidence type="ECO:0000256" key="4">
    <source>
        <dbReference type="ARBA" id="ARBA00023054"/>
    </source>
</evidence>
<evidence type="ECO:0000256" key="1">
    <source>
        <dbReference type="ARBA" id="ARBA00015683"/>
    </source>
</evidence>
<gene>
    <name evidence="6" type="primary">WDCP</name>
</gene>
<dbReference type="Pfam" id="PF15390">
    <property type="entry name" value="WDCP"/>
    <property type="match status" value="1"/>
</dbReference>
<dbReference type="GO" id="GO:0019900">
    <property type="term" value="F:kinase binding"/>
    <property type="evidence" value="ECO:0007669"/>
    <property type="project" value="Ensembl"/>
</dbReference>
<keyword evidence="4" id="KW-0175">Coiled coil</keyword>
<keyword evidence="3" id="KW-0677">Repeat</keyword>
<dbReference type="GO" id="GO:0051259">
    <property type="term" value="P:protein complex oligomerization"/>
    <property type="evidence" value="ECO:0007669"/>
    <property type="project" value="Ensembl"/>
</dbReference>
<dbReference type="Bgee" id="ENSOCUG00000012562">
    <property type="expression patterns" value="Expressed in skeletal muscle tissue and 14 other cell types or tissues"/>
</dbReference>
<dbReference type="SUPFAM" id="SSF50969">
    <property type="entry name" value="YVTN repeat-like/Quinoprotein amine dehydrogenase"/>
    <property type="match status" value="1"/>
</dbReference>
<sequence length="704" mass="75963">MVELGKGKLLRTGLNALHQAIHPTHGLAWTDGNQVVLTDCCLHSGEVKHVCGLCWAPCGAADAPSLLAVQHKKHVSVWQLGPSTTEKSKGLMSQTCEIRESLPVLPQGCVWHPNGAVLTVLTARDVSVFPNVQWDSSRVSVNISTPGRIHCACWTQDGQRLVVAVGSCLHSFIWDSARKTLHRCSLSPVFDVDSSVRCITATVDSQVAVATELPLDKICSLNASETFEAPLSGANPGLDTFLVADDVPSVDKGALASETDSETSPVSPSTDLLDLTHISFSRPRSEGSSLICLRKKASWTGTGQDSSHMALVAFEKTVTLTGRVRVPGILVPDLIACHPKAQVVAVASNTGNTVLVYSVMSSSMRNVQHIQLESSERPKGLCFLTDRLLLILVGKPSCTDVAFLPSSESAQYAIHLTVREVTVGEPSSATSTESRSACSTFSALLEKADRKLVIESPSPNVCPQRGGLLLTGNTSSRSGGPRKALIKEIRSPLSSTGDGSVALEMLHRPAWAWATEPRPSRAPDGTSTPETPEVPSKKNLEREKGTEQLCKELESLSRKLTEMQRSLSELTDFVQNGKKPSAVYPRSQEPPYVHVLYQKPCSVDPVEKRAVLLCDGKLRLSALQQIIAELPVCLSDFTDSHWILLTADSEGFIPLAFTATQEIIIRDGFLSRLRRGAPCPSGGHSPSRGPRVERRMARQRASAR</sequence>
<dbReference type="EMBL" id="AAGW02055120">
    <property type="status" value="NOT_ANNOTATED_CDS"/>
    <property type="molecule type" value="Genomic_DNA"/>
</dbReference>
<evidence type="ECO:0000313" key="6">
    <source>
        <dbReference type="Ensembl" id="ENSOCUP00000022168.2"/>
    </source>
</evidence>
<dbReference type="PaxDb" id="9986-ENSOCUP00000022168"/>
<dbReference type="Proteomes" id="UP000001811">
    <property type="component" value="Chromosome 2"/>
</dbReference>
<evidence type="ECO:0000313" key="7">
    <source>
        <dbReference type="Proteomes" id="UP000001811"/>
    </source>
</evidence>
<dbReference type="Ensembl" id="ENSOCUT00000012558.3">
    <property type="protein sequence ID" value="ENSOCUP00000022168.2"/>
    <property type="gene ID" value="ENSOCUG00000012562.3"/>
</dbReference>